<feature type="transmembrane region" description="Helical" evidence="7">
    <location>
        <begin position="167"/>
        <end position="186"/>
    </location>
</feature>
<feature type="transmembrane region" description="Helical" evidence="7">
    <location>
        <begin position="248"/>
        <end position="266"/>
    </location>
</feature>
<evidence type="ECO:0000313" key="8">
    <source>
        <dbReference type="EMBL" id="MBN2964917.1"/>
    </source>
</evidence>
<feature type="transmembrane region" description="Helical" evidence="7">
    <location>
        <begin position="418"/>
        <end position="439"/>
    </location>
</feature>
<accession>A0ABS2WTC6</accession>
<feature type="transmembrane region" description="Helical" evidence="7">
    <location>
        <begin position="286"/>
        <end position="305"/>
    </location>
</feature>
<reference evidence="8" key="2">
    <citation type="submission" date="2021-02" db="EMBL/GenBank/DDBJ databases">
        <authorList>
            <person name="Merkel A.Y."/>
        </authorList>
    </citation>
    <scope>NUCLEOTIDE SEQUENCE</scope>
    <source>
        <strain evidence="8">T05b</strain>
    </source>
</reference>
<feature type="transmembrane region" description="Helical" evidence="7">
    <location>
        <begin position="96"/>
        <end position="118"/>
    </location>
</feature>
<evidence type="ECO:0000256" key="4">
    <source>
        <dbReference type="ARBA" id="ARBA00022692"/>
    </source>
</evidence>
<comment type="subcellular location">
    <subcellularLocation>
        <location evidence="1">Cell membrane</location>
        <topology evidence="1">Multi-pass membrane protein</topology>
    </subcellularLocation>
</comment>
<keyword evidence="5 7" id="KW-1133">Transmembrane helix</keyword>
<evidence type="ECO:0000256" key="2">
    <source>
        <dbReference type="ARBA" id="ARBA00022448"/>
    </source>
</evidence>
<proteinExistence type="predicted"/>
<sequence length="447" mass="48927">MRDNRLVTQPIPQLLKELAIPASTGILFNTLYNVVDTFYAGLISTEAVAGLSVSFFLYFAVVGVGFGFGSAITALIGNALGKKRPFLATLYAHKGLVFVVVLGSVLALLGAWSAPWVLRALGAQENYLPLALAYIQTILVATPLFMGTYALNAILVALGDTKTYRNMLIVGFFLNLMLNPLFIYGFGPLPALGIRGIALATVCIQGVSVVYLALKVRQAGMLQWQCPRLFLPDFRIYRTFLSQGLPPSLNMLTMSMGSVITIYYVAQYGYQAVAGYGIAFRVEQIMLLPALGISSAVLSLVSNNFGAKQYARVKETVVLALKYGFAICALGVVLGYTVGEWVVSRFDATPAVVEYAMTYLYIEVFIFFGYVILFICVSTMQGIKQPKVIVAVGLYRQIFAKIALFSIIVTWLQMPYVAIWIGFFFIVYSAAGFMGWVTYRALSGRVV</sequence>
<comment type="caution">
    <text evidence="8">The sequence shown here is derived from an EMBL/GenBank/DDBJ whole genome shotgun (WGS) entry which is preliminary data.</text>
</comment>
<evidence type="ECO:0000256" key="7">
    <source>
        <dbReference type="SAM" id="Phobius"/>
    </source>
</evidence>
<feature type="transmembrane region" description="Helical" evidence="7">
    <location>
        <begin position="55"/>
        <end position="76"/>
    </location>
</feature>
<evidence type="ECO:0000256" key="3">
    <source>
        <dbReference type="ARBA" id="ARBA00022475"/>
    </source>
</evidence>
<dbReference type="InterPro" id="IPR002528">
    <property type="entry name" value="MATE_fam"/>
</dbReference>
<dbReference type="RefSeq" id="WP_205459464.1">
    <property type="nucleotide sequence ID" value="NZ_JAFHKK010000019.1"/>
</dbReference>
<evidence type="ECO:0000256" key="6">
    <source>
        <dbReference type="ARBA" id="ARBA00023136"/>
    </source>
</evidence>
<dbReference type="PANTHER" id="PTHR43549:SF3">
    <property type="entry name" value="MULTIDRUG RESISTANCE PROTEIN YPNP-RELATED"/>
    <property type="match status" value="1"/>
</dbReference>
<name>A0ABS2WTC6_9BACT</name>
<organism evidence="8 9">
    <name type="scientific">Sulfurospirillum tamanense</name>
    <dbReference type="NCBI Taxonomy" id="2813362"/>
    <lineage>
        <taxon>Bacteria</taxon>
        <taxon>Pseudomonadati</taxon>
        <taxon>Campylobacterota</taxon>
        <taxon>Epsilonproteobacteria</taxon>
        <taxon>Campylobacterales</taxon>
        <taxon>Sulfurospirillaceae</taxon>
        <taxon>Sulfurospirillum</taxon>
    </lineage>
</organism>
<dbReference type="Proteomes" id="UP000703590">
    <property type="component" value="Unassembled WGS sequence"/>
</dbReference>
<evidence type="ECO:0000256" key="1">
    <source>
        <dbReference type="ARBA" id="ARBA00004651"/>
    </source>
</evidence>
<feature type="transmembrane region" description="Helical" evidence="7">
    <location>
        <begin position="130"/>
        <end position="155"/>
    </location>
</feature>
<evidence type="ECO:0000256" key="5">
    <source>
        <dbReference type="ARBA" id="ARBA00022989"/>
    </source>
</evidence>
<feature type="transmembrane region" description="Helical" evidence="7">
    <location>
        <begin position="192"/>
        <end position="214"/>
    </location>
</feature>
<reference evidence="8" key="1">
    <citation type="submission" date="2021-02" db="EMBL/GenBank/DDBJ databases">
        <title>Sulfurospirillum tamanensis sp. nov.</title>
        <authorList>
            <person name="Frolova A."/>
            <person name="Merkel A."/>
            <person name="Slobodkin A."/>
        </authorList>
    </citation>
    <scope>NUCLEOTIDE SEQUENCE</scope>
    <source>
        <strain evidence="8">T05b</strain>
    </source>
</reference>
<feature type="transmembrane region" description="Helical" evidence="7">
    <location>
        <begin position="389"/>
        <end position="412"/>
    </location>
</feature>
<keyword evidence="3" id="KW-1003">Cell membrane</keyword>
<gene>
    <name evidence="8" type="ORF">JWV37_09015</name>
</gene>
<dbReference type="NCBIfam" id="TIGR00797">
    <property type="entry name" value="matE"/>
    <property type="match status" value="1"/>
</dbReference>
<keyword evidence="9" id="KW-1185">Reference proteome</keyword>
<dbReference type="PANTHER" id="PTHR43549">
    <property type="entry name" value="MULTIDRUG RESISTANCE PROTEIN YPNP-RELATED"/>
    <property type="match status" value="1"/>
</dbReference>
<evidence type="ECO:0000313" key="9">
    <source>
        <dbReference type="Proteomes" id="UP000703590"/>
    </source>
</evidence>
<protein>
    <submittedName>
        <fullName evidence="8">MATE family efflux transporter</fullName>
    </submittedName>
</protein>
<keyword evidence="4 7" id="KW-0812">Transmembrane</keyword>
<dbReference type="PIRSF" id="PIRSF006603">
    <property type="entry name" value="DinF"/>
    <property type="match status" value="1"/>
</dbReference>
<dbReference type="EMBL" id="JAFHKK010000019">
    <property type="protein sequence ID" value="MBN2964917.1"/>
    <property type="molecule type" value="Genomic_DNA"/>
</dbReference>
<keyword evidence="6 7" id="KW-0472">Membrane</keyword>
<dbReference type="InterPro" id="IPR052031">
    <property type="entry name" value="Membrane_Transporter-Flippase"/>
</dbReference>
<keyword evidence="2" id="KW-0813">Transport</keyword>
<feature type="transmembrane region" description="Helical" evidence="7">
    <location>
        <begin position="358"/>
        <end position="377"/>
    </location>
</feature>
<feature type="transmembrane region" description="Helical" evidence="7">
    <location>
        <begin position="317"/>
        <end position="338"/>
    </location>
</feature>
<dbReference type="Pfam" id="PF01554">
    <property type="entry name" value="MatE"/>
    <property type="match status" value="2"/>
</dbReference>
<dbReference type="InterPro" id="IPR048279">
    <property type="entry name" value="MdtK-like"/>
</dbReference>